<protein>
    <submittedName>
        <fullName evidence="2">Uncharacterized protein</fullName>
    </submittedName>
</protein>
<name>X1ERS9_9ZZZZ</name>
<dbReference type="EMBL" id="BARU01008049">
    <property type="protein sequence ID" value="GAH36086.1"/>
    <property type="molecule type" value="Genomic_DNA"/>
</dbReference>
<evidence type="ECO:0000256" key="1">
    <source>
        <dbReference type="SAM" id="MobiDB-lite"/>
    </source>
</evidence>
<feature type="compositionally biased region" description="Basic and acidic residues" evidence="1">
    <location>
        <begin position="91"/>
        <end position="104"/>
    </location>
</feature>
<reference evidence="2" key="1">
    <citation type="journal article" date="2014" name="Front. Microbiol.">
        <title>High frequency of phylogenetically diverse reductive dehalogenase-homologous genes in deep subseafloor sedimentary metagenomes.</title>
        <authorList>
            <person name="Kawai M."/>
            <person name="Futagami T."/>
            <person name="Toyoda A."/>
            <person name="Takaki Y."/>
            <person name="Nishi S."/>
            <person name="Hori S."/>
            <person name="Arai W."/>
            <person name="Tsubouchi T."/>
            <person name="Morono Y."/>
            <person name="Uchiyama I."/>
            <person name="Ito T."/>
            <person name="Fujiyama A."/>
            <person name="Inagaki F."/>
            <person name="Takami H."/>
        </authorList>
    </citation>
    <scope>NUCLEOTIDE SEQUENCE</scope>
    <source>
        <strain evidence="2">Expedition CK06-06</strain>
    </source>
</reference>
<feature type="region of interest" description="Disordered" evidence="1">
    <location>
        <begin position="75"/>
        <end position="104"/>
    </location>
</feature>
<gene>
    <name evidence="2" type="ORF">S03H2_15815</name>
</gene>
<evidence type="ECO:0000313" key="2">
    <source>
        <dbReference type="EMBL" id="GAH36086.1"/>
    </source>
</evidence>
<dbReference type="InterPro" id="IPR055545">
    <property type="entry name" value="DUF7121"/>
</dbReference>
<proteinExistence type="predicted"/>
<organism evidence="2">
    <name type="scientific">marine sediment metagenome</name>
    <dbReference type="NCBI Taxonomy" id="412755"/>
    <lineage>
        <taxon>unclassified sequences</taxon>
        <taxon>metagenomes</taxon>
        <taxon>ecological metagenomes</taxon>
    </lineage>
</organism>
<accession>X1ERS9</accession>
<dbReference type="Pfam" id="PF23435">
    <property type="entry name" value="DUF7121"/>
    <property type="match status" value="1"/>
</dbReference>
<feature type="non-terminal residue" evidence="2">
    <location>
        <position position="1"/>
    </location>
</feature>
<comment type="caution">
    <text evidence="2">The sequence shown here is derived from an EMBL/GenBank/DDBJ whole genome shotgun (WGS) entry which is preliminary data.</text>
</comment>
<sequence>VNKAEKQVSPEMLKKQIEKIDYVIQTQPMSFDKEQKLMKEMKTLKKELLSAGTATTGWAAISTLKKDINKLRKKSNKIHKGIQSQAANSQSKHEDVVSRSKDIDELKEKEKAAFDKFKEFKEQFVAKNEGLKALLKQVDGIKGVLEEHNVVLEEEQKKVAAKVMKEKAKEVDKKVKSGGKLTTEDLLIFQRSMK</sequence>
<dbReference type="AlphaFoldDB" id="X1ERS9"/>